<evidence type="ECO:0000313" key="1">
    <source>
        <dbReference type="EMBL" id="RCH79974.1"/>
    </source>
</evidence>
<protein>
    <submittedName>
        <fullName evidence="1">Uncharacterized protein</fullName>
    </submittedName>
</protein>
<comment type="caution">
    <text evidence="1">The sequence shown here is derived from an EMBL/GenBank/DDBJ whole genome shotgun (WGS) entry which is preliminary data.</text>
</comment>
<organism evidence="1 2">
    <name type="scientific">Rhizopus azygosporus</name>
    <name type="common">Rhizopus microsporus var. azygosporus</name>
    <dbReference type="NCBI Taxonomy" id="86630"/>
    <lineage>
        <taxon>Eukaryota</taxon>
        <taxon>Fungi</taxon>
        <taxon>Fungi incertae sedis</taxon>
        <taxon>Mucoromycota</taxon>
        <taxon>Mucoromycotina</taxon>
        <taxon>Mucoromycetes</taxon>
        <taxon>Mucorales</taxon>
        <taxon>Mucorineae</taxon>
        <taxon>Rhizopodaceae</taxon>
        <taxon>Rhizopus</taxon>
    </lineage>
</organism>
<reference evidence="1 2" key="1">
    <citation type="journal article" date="2018" name="G3 (Bethesda)">
        <title>Phylogenetic and Phylogenomic Definition of Rhizopus Species.</title>
        <authorList>
            <person name="Gryganskyi A.P."/>
            <person name="Golan J."/>
            <person name="Dolatabadi S."/>
            <person name="Mondo S."/>
            <person name="Robb S."/>
            <person name="Idnurm A."/>
            <person name="Muszewska A."/>
            <person name="Steczkiewicz K."/>
            <person name="Masonjones S."/>
            <person name="Liao H.L."/>
            <person name="Gajdeczka M.T."/>
            <person name="Anike F."/>
            <person name="Vuek A."/>
            <person name="Anishchenko I.M."/>
            <person name="Voigt K."/>
            <person name="de Hoog G.S."/>
            <person name="Smith M.E."/>
            <person name="Heitman J."/>
            <person name="Vilgalys R."/>
            <person name="Stajich J.E."/>
        </authorList>
    </citation>
    <scope>NUCLEOTIDE SEQUENCE [LARGE SCALE GENOMIC DNA]</scope>
    <source>
        <strain evidence="1 2">CBS 357.93</strain>
    </source>
</reference>
<dbReference type="EMBL" id="PJQL01004171">
    <property type="protein sequence ID" value="RCH79974.1"/>
    <property type="molecule type" value="Genomic_DNA"/>
</dbReference>
<dbReference type="AlphaFoldDB" id="A0A367IQK3"/>
<evidence type="ECO:0000313" key="2">
    <source>
        <dbReference type="Proteomes" id="UP000252139"/>
    </source>
</evidence>
<dbReference type="Proteomes" id="UP000252139">
    <property type="component" value="Unassembled WGS sequence"/>
</dbReference>
<feature type="non-terminal residue" evidence="1">
    <location>
        <position position="134"/>
    </location>
</feature>
<keyword evidence="2" id="KW-1185">Reference proteome</keyword>
<proteinExistence type="predicted"/>
<name>A0A367IQK3_RHIAZ</name>
<gene>
    <name evidence="1" type="ORF">CU097_003730</name>
</gene>
<accession>A0A367IQK3</accession>
<sequence>MTSEQREKPPIKDSESNVNDIFGAQPILVLDHFDWQLHSSSTRVATMYPYYCHIQAEYPNTKAVQNRNDVQAVKQYLFGKHHRTDEKVDIGPVMIVLGTTSNLKSILIIIPVPLASSGISLRKIIDENLNQSFQ</sequence>